<proteinExistence type="predicted"/>
<dbReference type="Proteomes" id="UP001500994">
    <property type="component" value="Unassembled WGS sequence"/>
</dbReference>
<comment type="caution">
    <text evidence="2">The sequence shown here is derived from an EMBL/GenBank/DDBJ whole genome shotgun (WGS) entry which is preliminary data.</text>
</comment>
<gene>
    <name evidence="2" type="ORF">GCM10009864_25180</name>
</gene>
<evidence type="ECO:0000256" key="1">
    <source>
        <dbReference type="SAM" id="MobiDB-lite"/>
    </source>
</evidence>
<protein>
    <submittedName>
        <fullName evidence="2">Uncharacterized protein</fullName>
    </submittedName>
</protein>
<evidence type="ECO:0000313" key="3">
    <source>
        <dbReference type="Proteomes" id="UP001500994"/>
    </source>
</evidence>
<organism evidence="2 3">
    <name type="scientific">Streptomyces lunalinharesii</name>
    <dbReference type="NCBI Taxonomy" id="333384"/>
    <lineage>
        <taxon>Bacteria</taxon>
        <taxon>Bacillati</taxon>
        <taxon>Actinomycetota</taxon>
        <taxon>Actinomycetes</taxon>
        <taxon>Kitasatosporales</taxon>
        <taxon>Streptomycetaceae</taxon>
        <taxon>Streptomyces</taxon>
    </lineage>
</organism>
<sequence>MAATDWVEFEEERHQVAGLDGALVRLRSEAGRMQTIMLTVLLADPSFRAAVEPPSATAKDGGSGFDPAGALVGVDEAVKQAALALEAHLLEAMTGYRGGDALQPEAGEPRPQFVRPGR</sequence>
<accession>A0ABN3RPI7</accession>
<evidence type="ECO:0000313" key="2">
    <source>
        <dbReference type="EMBL" id="GAA2657662.1"/>
    </source>
</evidence>
<name>A0ABN3RPI7_9ACTN</name>
<keyword evidence="3" id="KW-1185">Reference proteome</keyword>
<dbReference type="EMBL" id="BAAARK010000006">
    <property type="protein sequence ID" value="GAA2657662.1"/>
    <property type="molecule type" value="Genomic_DNA"/>
</dbReference>
<feature type="region of interest" description="Disordered" evidence="1">
    <location>
        <begin position="98"/>
        <end position="118"/>
    </location>
</feature>
<reference evidence="2 3" key="1">
    <citation type="journal article" date="2019" name="Int. J. Syst. Evol. Microbiol.">
        <title>The Global Catalogue of Microorganisms (GCM) 10K type strain sequencing project: providing services to taxonomists for standard genome sequencing and annotation.</title>
        <authorList>
            <consortium name="The Broad Institute Genomics Platform"/>
            <consortium name="The Broad Institute Genome Sequencing Center for Infectious Disease"/>
            <person name="Wu L."/>
            <person name="Ma J."/>
        </authorList>
    </citation>
    <scope>NUCLEOTIDE SEQUENCE [LARGE SCALE GENOMIC DNA]</scope>
    <source>
        <strain evidence="2 3">JCM 16374</strain>
    </source>
</reference>